<evidence type="ECO:0000313" key="1">
    <source>
        <dbReference type="EMBL" id="SKC48745.1"/>
    </source>
</evidence>
<dbReference type="AlphaFoldDB" id="A0A1T5JBG0"/>
<organism evidence="1 2">
    <name type="scientific">Krasilnikoviella flava</name>
    <dbReference type="NCBI Taxonomy" id="526729"/>
    <lineage>
        <taxon>Bacteria</taxon>
        <taxon>Bacillati</taxon>
        <taxon>Actinomycetota</taxon>
        <taxon>Actinomycetes</taxon>
        <taxon>Micrococcales</taxon>
        <taxon>Promicromonosporaceae</taxon>
        <taxon>Krasilnikoviella</taxon>
    </lineage>
</organism>
<dbReference type="Proteomes" id="UP000189777">
    <property type="component" value="Unassembled WGS sequence"/>
</dbReference>
<protein>
    <submittedName>
        <fullName evidence="1">Uncharacterized protein</fullName>
    </submittedName>
</protein>
<sequence>MADKLEDVWTARDYPVLREIARRVDAGESTRPTEVGGALGFTEDELARSVSALARTGYVVEMGGFSGHGWVHEVTPKAYVVTGLHPSADDAVDRFVEALNQAADQVDDEDDASALRKMARTALSVSTDVVGAVLGAVATRAAGM</sequence>
<keyword evidence="2" id="KW-1185">Reference proteome</keyword>
<accession>A0A1T5JBG0</accession>
<dbReference type="OrthoDB" id="4872000at2"/>
<dbReference type="RefSeq" id="WP_139820758.1">
    <property type="nucleotide sequence ID" value="NZ_FUZQ01000002.1"/>
</dbReference>
<dbReference type="EMBL" id="FUZQ01000002">
    <property type="protein sequence ID" value="SKC48745.1"/>
    <property type="molecule type" value="Genomic_DNA"/>
</dbReference>
<name>A0A1T5JBG0_9MICO</name>
<evidence type="ECO:0000313" key="2">
    <source>
        <dbReference type="Proteomes" id="UP000189777"/>
    </source>
</evidence>
<proteinExistence type="predicted"/>
<reference evidence="1 2" key="1">
    <citation type="submission" date="2017-02" db="EMBL/GenBank/DDBJ databases">
        <authorList>
            <person name="Peterson S.W."/>
        </authorList>
    </citation>
    <scope>NUCLEOTIDE SEQUENCE [LARGE SCALE GENOMIC DNA]</scope>
    <source>
        <strain evidence="1 2">DSM 21481</strain>
    </source>
</reference>
<gene>
    <name evidence="1" type="ORF">SAMN04324258_1236</name>
</gene>